<keyword evidence="4" id="KW-1185">Reference proteome</keyword>
<organism evidence="3 4">
    <name type="scientific">Thyridium curvatum</name>
    <dbReference type="NCBI Taxonomy" id="1093900"/>
    <lineage>
        <taxon>Eukaryota</taxon>
        <taxon>Fungi</taxon>
        <taxon>Dikarya</taxon>
        <taxon>Ascomycota</taxon>
        <taxon>Pezizomycotina</taxon>
        <taxon>Sordariomycetes</taxon>
        <taxon>Sordariomycetidae</taxon>
        <taxon>Thyridiales</taxon>
        <taxon>Thyridiaceae</taxon>
        <taxon>Thyridium</taxon>
    </lineage>
</organism>
<accession>A0A507BAY6</accession>
<feature type="region of interest" description="Disordered" evidence="1">
    <location>
        <begin position="99"/>
        <end position="123"/>
    </location>
</feature>
<gene>
    <name evidence="3" type="ORF">E0L32_003644</name>
</gene>
<dbReference type="OrthoDB" id="4120617at2759"/>
<dbReference type="Proteomes" id="UP000319257">
    <property type="component" value="Unassembled WGS sequence"/>
</dbReference>
<dbReference type="GeneID" id="41971091"/>
<keyword evidence="2" id="KW-1133">Transmembrane helix</keyword>
<feature type="compositionally biased region" description="Polar residues" evidence="1">
    <location>
        <begin position="138"/>
        <end position="149"/>
    </location>
</feature>
<feature type="compositionally biased region" description="Low complexity" evidence="1">
    <location>
        <begin position="1"/>
        <end position="15"/>
    </location>
</feature>
<evidence type="ECO:0000256" key="2">
    <source>
        <dbReference type="SAM" id="Phobius"/>
    </source>
</evidence>
<proteinExistence type="predicted"/>
<evidence type="ECO:0000256" key="1">
    <source>
        <dbReference type="SAM" id="MobiDB-lite"/>
    </source>
</evidence>
<sequence>MPPAQSSAQTPAPASEDQSGLGSNRTLIITLSTVLSVVGVLLVVGAILLCCRYKRRRLPFFNRGISPIDDDEIETWKVNKSAEKEAAVAAAAGVYRQDRYTTSGRRSHAKQPSSGSTIKSPPSVIVYQRQSEELASPRSFTAAPTTRTSRYGARVSLDKDLPGTPAQARAPNARAGLTDETVPGDPSFLPSPRRQTSRLSKPPPARGASSHHHRTRSSRSSATSLRSFMYAGSEMELQMPTSPRVSNDAYRGGGGGHSQLQHHHSSSSGSGQQHSRVYSSSSVPPRLSFSDDTALIGGLSPRPLFRDDIGRAIG</sequence>
<feature type="region of interest" description="Disordered" evidence="1">
    <location>
        <begin position="237"/>
        <end position="314"/>
    </location>
</feature>
<dbReference type="RefSeq" id="XP_030998414.1">
    <property type="nucleotide sequence ID" value="XM_031137967.1"/>
</dbReference>
<feature type="region of interest" description="Disordered" evidence="1">
    <location>
        <begin position="1"/>
        <end position="21"/>
    </location>
</feature>
<evidence type="ECO:0000313" key="4">
    <source>
        <dbReference type="Proteomes" id="UP000319257"/>
    </source>
</evidence>
<dbReference type="EMBL" id="SKBQ01000016">
    <property type="protein sequence ID" value="TPX16703.1"/>
    <property type="molecule type" value="Genomic_DNA"/>
</dbReference>
<feature type="compositionally biased region" description="Low complexity" evidence="1">
    <location>
        <begin position="266"/>
        <end position="290"/>
    </location>
</feature>
<reference evidence="3 4" key="1">
    <citation type="submission" date="2019-06" db="EMBL/GenBank/DDBJ databases">
        <title>Draft genome sequence of the filamentous fungus Phialemoniopsis curvata isolated from diesel fuel.</title>
        <authorList>
            <person name="Varaljay V.A."/>
            <person name="Lyon W.J."/>
            <person name="Crouch A.L."/>
            <person name="Drake C.E."/>
            <person name="Hollomon J.M."/>
            <person name="Nadeau L.J."/>
            <person name="Nunn H.S."/>
            <person name="Stevenson B.S."/>
            <person name="Bojanowski C.L."/>
            <person name="Crookes-Goodson W.J."/>
        </authorList>
    </citation>
    <scope>NUCLEOTIDE SEQUENCE [LARGE SCALE GENOMIC DNA]</scope>
    <source>
        <strain evidence="3 4">D216</strain>
    </source>
</reference>
<name>A0A507BAY6_9PEZI</name>
<protein>
    <submittedName>
        <fullName evidence="3">Uncharacterized protein</fullName>
    </submittedName>
</protein>
<comment type="caution">
    <text evidence="3">The sequence shown here is derived from an EMBL/GenBank/DDBJ whole genome shotgun (WGS) entry which is preliminary data.</text>
</comment>
<dbReference type="AlphaFoldDB" id="A0A507BAY6"/>
<feature type="compositionally biased region" description="Basic and acidic residues" evidence="1">
    <location>
        <begin position="304"/>
        <end position="314"/>
    </location>
</feature>
<feature type="region of interest" description="Disordered" evidence="1">
    <location>
        <begin position="135"/>
        <end position="224"/>
    </location>
</feature>
<feature type="transmembrane region" description="Helical" evidence="2">
    <location>
        <begin position="27"/>
        <end position="51"/>
    </location>
</feature>
<dbReference type="InParanoid" id="A0A507BAY6"/>
<keyword evidence="2" id="KW-0472">Membrane</keyword>
<evidence type="ECO:0000313" key="3">
    <source>
        <dbReference type="EMBL" id="TPX16703.1"/>
    </source>
</evidence>
<keyword evidence="2" id="KW-0812">Transmembrane</keyword>
<feature type="compositionally biased region" description="Polar residues" evidence="1">
    <location>
        <begin position="100"/>
        <end position="120"/>
    </location>
</feature>